<reference evidence="1 2" key="1">
    <citation type="submission" date="2017-12" db="EMBL/GenBank/DDBJ databases">
        <title>Draft Genome sequences of multiple microbial strains isolated from spacecraft associated surfaces.</title>
        <authorList>
            <person name="Seuylemezian A."/>
            <person name="Vaishampayan P."/>
            <person name="Venkateswaran K."/>
        </authorList>
    </citation>
    <scope>NUCLEOTIDE SEQUENCE [LARGE SCALE GENOMIC DNA]</scope>
    <source>
        <strain evidence="1 2">2P01AA</strain>
    </source>
</reference>
<sequence>MNQQFKQLPDFKQIQAIQSWYEPALELLNKLLERNKANLRKRGYNEENAAITREEFRQRLARCGRITLYLAGEIETSLYNARKIEYMGGYVRPKEMK</sequence>
<name>A0A2N0WET1_9GAMM</name>
<accession>A0A2N0WET1</accession>
<dbReference type="RefSeq" id="WP_101236560.1">
    <property type="nucleotide sequence ID" value="NZ_PISJ01000013.1"/>
</dbReference>
<dbReference type="EMBL" id="PISJ01000013">
    <property type="protein sequence ID" value="PKF33382.1"/>
    <property type="molecule type" value="Genomic_DNA"/>
</dbReference>
<comment type="caution">
    <text evidence="1">The sequence shown here is derived from an EMBL/GenBank/DDBJ whole genome shotgun (WGS) entry which is preliminary data.</text>
</comment>
<protein>
    <submittedName>
        <fullName evidence="1">Uncharacterized protein</fullName>
    </submittedName>
</protein>
<organism evidence="1 2">
    <name type="scientific">Acinetobacter proteolyticus</name>
    <dbReference type="NCBI Taxonomy" id="1776741"/>
    <lineage>
        <taxon>Bacteria</taxon>
        <taxon>Pseudomonadati</taxon>
        <taxon>Pseudomonadota</taxon>
        <taxon>Gammaproteobacteria</taxon>
        <taxon>Moraxellales</taxon>
        <taxon>Moraxellaceae</taxon>
        <taxon>Acinetobacter</taxon>
    </lineage>
</organism>
<gene>
    <name evidence="1" type="ORF">CW311_11280</name>
</gene>
<dbReference type="Proteomes" id="UP000233553">
    <property type="component" value="Unassembled WGS sequence"/>
</dbReference>
<evidence type="ECO:0000313" key="1">
    <source>
        <dbReference type="EMBL" id="PKF33382.1"/>
    </source>
</evidence>
<dbReference type="AlphaFoldDB" id="A0A2N0WET1"/>
<proteinExistence type="predicted"/>
<evidence type="ECO:0000313" key="2">
    <source>
        <dbReference type="Proteomes" id="UP000233553"/>
    </source>
</evidence>